<evidence type="ECO:0000256" key="1">
    <source>
        <dbReference type="ARBA" id="ARBA00011353"/>
    </source>
</evidence>
<feature type="compositionally biased region" description="Basic residues" evidence="2">
    <location>
        <begin position="350"/>
        <end position="361"/>
    </location>
</feature>
<sequence>MATSQHKDSPSFSVNEYDSRDDDDISLTSTVAEDNDENKLWTVDCILCEREMEGAEHKGEMEYLISWEGYPLNEATWEPVESFSEGLLEHWGKQKDEIKRGERLEFDIKTYENAVAAATNEHNDRHLRRNAKRLRLGQKPTAPFAEESVDGSTGSIFSKDDSSGSSDEAMEIDQIEPGYVGKVGGLPKPLRQKVFKGIPAATAATSNSSKESKRRQSNGQLAEPSKQVSSGPSKVVGYQGTARKTSISDKDITRPGEARKPVVSDKDSTQPGTSRKPSSSDKPQTKPRQALSKTTNVAAPSSSILAKKFQAVRTARPIPIPPSAELPKIRKRRSSLKESMMDSTKEPKLFKSHSKRNAARKRGQELNDSAPLNASAIPANFFITNDKPKQSATAGEPTVQSSRKSSVNDQSTSDANRDQSTAEPSNGTNKPRKTVRFTEDPIFDEPAEIESPLEAPEPVIPVSDADRVPKKKLSLAAYQERSGKQAVAKTASFGPEGSRCIRILLNGITRARLPWLKPFMEDTTMHFRMVCVAEDFFGTPEKFHESYAKLASGVVECPEPGNMTALETLSKNLRRTQAAFYLSRGEYSVLIYPSQCDAWAKLADPTSPSPTSLNHVIFQPWAPIDQGLYRSLVSSDGSDDRPGSGNIDVCLKVMNELIDVDPEALRTKPDYYFIHFESERFLFQMVALWLRSLVPGCRIFTTNTAGSWTKFTQKRNKDGTVILHEDVMKSIRKIPRLWDSLNYGDHNVWHLSASGQESTLNPFGIQEMLEKDSSMLLPRLKLTRLFPHGCAILITPSFAVSEPAELCKLLVWFKEESRVSPCVLVGCANFPDYLRELVWEKAREADQFKRSKSSDLFLDKDLAAKGLSRDDLKDRLRAWELICDIVQAGKNYGYDLEEAPEDIRKTVWASEYIDPNDEQSLVNWFAWWSTTRLTSYRKFHVIGSRFQDITKAQRTIRIPNYAPHVVGDPDLAFARFLQRQETLSSDTTGLAESGNDPTTPYVFRSTIFHTDRASELKNWILALIRSQNNGWTRLYADPVSWQDLQMADGFGDHTCEYATFTNWFYSMPKFYKGGNTLIGLFYTIDTDWIGPGPTAKAGRHPWIAIYRPKNPHFFDRDYKEMELFLWDCDFGRRSRGSSLRDPPPLLPMQKRLVEFIHKEAPNRFAEHSLNRVWFGDFPIVPTLEPAHPIDATCHTLDTLLKNTYDMLPPFEGKLLERGWKPVSEGVYNLWMGSGPDSRSGEADAFHMAVGDMEHPEMMIVHAPQGDRQGPSRCRNKLYDDALQARKADSRTVILDYQYQPTLEWYHALKEEGRSHNYINVDSWDNVLVGLMEKRS</sequence>
<comment type="subunit">
    <text evidence="1">Component of the NuA4 histone acetyltransferase complex.</text>
</comment>
<feature type="region of interest" description="Disordered" evidence="2">
    <location>
        <begin position="1"/>
        <end position="33"/>
    </location>
</feature>
<dbReference type="PROSITE" id="PS50013">
    <property type="entry name" value="CHROMO_2"/>
    <property type="match status" value="1"/>
</dbReference>
<organism evidence="4 5">
    <name type="scientific">Apiospora arundinis</name>
    <dbReference type="NCBI Taxonomy" id="335852"/>
    <lineage>
        <taxon>Eukaryota</taxon>
        <taxon>Fungi</taxon>
        <taxon>Dikarya</taxon>
        <taxon>Ascomycota</taxon>
        <taxon>Pezizomycotina</taxon>
        <taxon>Sordariomycetes</taxon>
        <taxon>Xylariomycetidae</taxon>
        <taxon>Amphisphaeriales</taxon>
        <taxon>Apiosporaceae</taxon>
        <taxon>Apiospora</taxon>
    </lineage>
</organism>
<evidence type="ECO:0000259" key="3">
    <source>
        <dbReference type="PROSITE" id="PS50013"/>
    </source>
</evidence>
<dbReference type="SMART" id="SM00298">
    <property type="entry name" value="CHROMO"/>
    <property type="match status" value="1"/>
</dbReference>
<dbReference type="Gene3D" id="2.40.50.40">
    <property type="match status" value="1"/>
</dbReference>
<proteinExistence type="predicted"/>
<evidence type="ECO:0000313" key="5">
    <source>
        <dbReference type="Proteomes" id="UP001390339"/>
    </source>
</evidence>
<evidence type="ECO:0000313" key="4">
    <source>
        <dbReference type="EMBL" id="KAK8862640.1"/>
    </source>
</evidence>
<evidence type="ECO:0000256" key="2">
    <source>
        <dbReference type="SAM" id="MobiDB-lite"/>
    </source>
</evidence>
<protein>
    <submittedName>
        <fullName evidence="4">Chromo domain-containing protein</fullName>
    </submittedName>
</protein>
<feature type="compositionally biased region" description="Polar residues" evidence="2">
    <location>
        <begin position="390"/>
        <end position="429"/>
    </location>
</feature>
<dbReference type="Proteomes" id="UP001390339">
    <property type="component" value="Unassembled WGS sequence"/>
</dbReference>
<comment type="caution">
    <text evidence="4">The sequence shown here is derived from an EMBL/GenBank/DDBJ whole genome shotgun (WGS) entry which is preliminary data.</text>
</comment>
<feature type="compositionally biased region" description="Basic and acidic residues" evidence="2">
    <location>
        <begin position="335"/>
        <end position="349"/>
    </location>
</feature>
<dbReference type="InterPro" id="IPR000953">
    <property type="entry name" value="Chromo/chromo_shadow_dom"/>
</dbReference>
<accession>A0ABR2IHH2</accession>
<dbReference type="InterPro" id="IPR016197">
    <property type="entry name" value="Chromo-like_dom_sf"/>
</dbReference>
<dbReference type="SUPFAM" id="SSF54160">
    <property type="entry name" value="Chromo domain-like"/>
    <property type="match status" value="1"/>
</dbReference>
<feature type="region of interest" description="Disordered" evidence="2">
    <location>
        <begin position="132"/>
        <end position="372"/>
    </location>
</feature>
<dbReference type="Pfam" id="PF00385">
    <property type="entry name" value="Chromo"/>
    <property type="match status" value="1"/>
</dbReference>
<dbReference type="InterPro" id="IPR023780">
    <property type="entry name" value="Chromo_domain"/>
</dbReference>
<feature type="compositionally biased region" description="Polar residues" evidence="2">
    <location>
        <begin position="269"/>
        <end position="282"/>
    </location>
</feature>
<dbReference type="EMBL" id="JAPCWZ010000005">
    <property type="protein sequence ID" value="KAK8862640.1"/>
    <property type="molecule type" value="Genomic_DNA"/>
</dbReference>
<feature type="domain" description="Chromo" evidence="3">
    <location>
        <begin position="41"/>
        <end position="82"/>
    </location>
</feature>
<dbReference type="CDD" id="cd18966">
    <property type="entry name" value="chromodomain"/>
    <property type="match status" value="1"/>
</dbReference>
<name>A0ABR2IHH2_9PEZI</name>
<gene>
    <name evidence="4" type="ORF">PGQ11_008875</name>
</gene>
<reference evidence="4 5" key="1">
    <citation type="journal article" date="2024" name="IMA Fungus">
        <title>Apiospora arundinis, a panoply of carbohydrate-active enzymes and secondary metabolites.</title>
        <authorList>
            <person name="Sorensen T."/>
            <person name="Petersen C."/>
            <person name="Muurmann A.T."/>
            <person name="Christiansen J.V."/>
            <person name="Brundto M.L."/>
            <person name="Overgaard C.K."/>
            <person name="Boysen A.T."/>
            <person name="Wollenberg R.D."/>
            <person name="Larsen T.O."/>
            <person name="Sorensen J.L."/>
            <person name="Nielsen K.L."/>
            <person name="Sondergaard T.E."/>
        </authorList>
    </citation>
    <scope>NUCLEOTIDE SEQUENCE [LARGE SCALE GENOMIC DNA]</scope>
    <source>
        <strain evidence="4 5">AAU 773</strain>
    </source>
</reference>
<feature type="compositionally biased region" description="Polar residues" evidence="2">
    <location>
        <begin position="291"/>
        <end position="304"/>
    </location>
</feature>
<feature type="compositionally biased region" description="Basic and acidic residues" evidence="2">
    <location>
        <begin position="246"/>
        <end position="268"/>
    </location>
</feature>
<feature type="region of interest" description="Disordered" evidence="2">
    <location>
        <begin position="386"/>
        <end position="437"/>
    </location>
</feature>
<keyword evidence="5" id="KW-1185">Reference proteome</keyword>